<comment type="caution">
    <text evidence="2">The sequence shown here is derived from an EMBL/GenBank/DDBJ whole genome shotgun (WGS) entry which is preliminary data.</text>
</comment>
<name>A0AAD4ZN64_PRUDU</name>
<feature type="domain" description="DNA2/NAM7 helicase-like C-terminal" evidence="1">
    <location>
        <begin position="76"/>
        <end position="117"/>
    </location>
</feature>
<evidence type="ECO:0000313" key="2">
    <source>
        <dbReference type="EMBL" id="KAI5351160.1"/>
    </source>
</evidence>
<proteinExistence type="predicted"/>
<dbReference type="AlphaFoldDB" id="A0AAD4ZN64"/>
<organism evidence="2 3">
    <name type="scientific">Prunus dulcis</name>
    <name type="common">Almond</name>
    <name type="synonym">Amygdalus dulcis</name>
    <dbReference type="NCBI Taxonomy" id="3755"/>
    <lineage>
        <taxon>Eukaryota</taxon>
        <taxon>Viridiplantae</taxon>
        <taxon>Streptophyta</taxon>
        <taxon>Embryophyta</taxon>
        <taxon>Tracheophyta</taxon>
        <taxon>Spermatophyta</taxon>
        <taxon>Magnoliopsida</taxon>
        <taxon>eudicotyledons</taxon>
        <taxon>Gunneridae</taxon>
        <taxon>Pentapetalae</taxon>
        <taxon>rosids</taxon>
        <taxon>fabids</taxon>
        <taxon>Rosales</taxon>
        <taxon>Rosaceae</taxon>
        <taxon>Amygdaloideae</taxon>
        <taxon>Amygdaleae</taxon>
        <taxon>Prunus</taxon>
    </lineage>
</organism>
<accession>A0AAD4ZN64</accession>
<evidence type="ECO:0000313" key="3">
    <source>
        <dbReference type="Proteomes" id="UP001054821"/>
    </source>
</evidence>
<dbReference type="EMBL" id="JAJFAZ020000001">
    <property type="protein sequence ID" value="KAI5351160.1"/>
    <property type="molecule type" value="Genomic_DNA"/>
</dbReference>
<keyword evidence="3" id="KW-1185">Reference proteome</keyword>
<protein>
    <recommendedName>
        <fullName evidence="1">DNA2/NAM7 helicase-like C-terminal domain-containing protein</fullName>
    </recommendedName>
</protein>
<dbReference type="InterPro" id="IPR027417">
    <property type="entry name" value="P-loop_NTPase"/>
</dbReference>
<reference evidence="2 3" key="1">
    <citation type="journal article" date="2022" name="G3 (Bethesda)">
        <title>Whole-genome sequence and methylome profiling of the almond [Prunus dulcis (Mill.) D.A. Webb] cultivar 'Nonpareil'.</title>
        <authorList>
            <person name="D'Amico-Willman K.M."/>
            <person name="Ouma W.Z."/>
            <person name="Meulia T."/>
            <person name="Sideli G.M."/>
            <person name="Gradziel T.M."/>
            <person name="Fresnedo-Ramirez J."/>
        </authorList>
    </citation>
    <scope>NUCLEOTIDE SEQUENCE [LARGE SCALE GENOMIC DNA]</scope>
    <source>
        <strain evidence="2">Clone GOH B32 T37-40</strain>
    </source>
</reference>
<dbReference type="Gene3D" id="3.40.50.300">
    <property type="entry name" value="P-loop containing nucleotide triphosphate hydrolases"/>
    <property type="match status" value="1"/>
</dbReference>
<dbReference type="Pfam" id="PF13087">
    <property type="entry name" value="AAA_12"/>
    <property type="match status" value="1"/>
</dbReference>
<dbReference type="Proteomes" id="UP001054821">
    <property type="component" value="Chromosome 1"/>
</dbReference>
<dbReference type="PANTHER" id="PTHR10887:SF522">
    <property type="entry name" value="P-LOOP CONTAINING NUCLEOSIDE TRIPHOSPHATE HYDROLASES SUPERFAMILY PROTEIN"/>
    <property type="match status" value="1"/>
</dbReference>
<gene>
    <name evidence="2" type="ORF">L3X38_004051</name>
</gene>
<dbReference type="InterPro" id="IPR045055">
    <property type="entry name" value="DNA2/NAM7-like"/>
</dbReference>
<dbReference type="PANTHER" id="PTHR10887">
    <property type="entry name" value="DNA2/NAM7 HELICASE FAMILY"/>
    <property type="match status" value="1"/>
</dbReference>
<evidence type="ECO:0000259" key="1">
    <source>
        <dbReference type="Pfam" id="PF13087"/>
    </source>
</evidence>
<dbReference type="InterPro" id="IPR041679">
    <property type="entry name" value="DNA2/NAM7-like_C"/>
</dbReference>
<sequence>MSSKEAMRRAFFQEKYKDATPLYDVANAQEEFDRRHSHKNMVEVAVVCEIVASLYREFIRTKKKVSVLVISSPNGEDDVIINMISRVRCNEKGYVGFISNLQRANVMLTRARCFCHIAVVHVVA</sequence>